<comment type="caution">
    <text evidence="1">The sequence shown here is derived from an EMBL/GenBank/DDBJ whole genome shotgun (WGS) entry which is preliminary data.</text>
</comment>
<name>A0A1G5MVN8_9PSED</name>
<evidence type="ECO:0000313" key="1">
    <source>
        <dbReference type="EMBL" id="SCZ28639.1"/>
    </source>
</evidence>
<sequence>MSKPYVAWLREEIESATPYTRQRDILPHVEHLAQVCRREISSAETVPTQHLYHRMLRDFEDLLKQYAVAA</sequence>
<organism evidence="1">
    <name type="scientific">Pseudomonas oryzihabitans</name>
    <dbReference type="NCBI Taxonomy" id="47885"/>
    <lineage>
        <taxon>Bacteria</taxon>
        <taxon>Pseudomonadati</taxon>
        <taxon>Pseudomonadota</taxon>
        <taxon>Gammaproteobacteria</taxon>
        <taxon>Pseudomonadales</taxon>
        <taxon>Pseudomonadaceae</taxon>
        <taxon>Pseudomonas</taxon>
    </lineage>
</organism>
<dbReference type="RefSeq" id="WP_074583553.1">
    <property type="nucleotide sequence ID" value="NZ_FMWB01000003.1"/>
</dbReference>
<accession>A0A1G5MVN8</accession>
<protein>
    <submittedName>
        <fullName evidence="1">Uncharacterized protein</fullName>
    </submittedName>
</protein>
<gene>
    <name evidence="1" type="ORF">SAMN05216279_10387</name>
</gene>
<dbReference type="EMBL" id="FMWB01000003">
    <property type="protein sequence ID" value="SCZ28639.1"/>
    <property type="molecule type" value="Genomic_DNA"/>
</dbReference>
<proteinExistence type="predicted"/>
<dbReference type="AlphaFoldDB" id="A0A1G5MVN8"/>
<reference evidence="1" key="1">
    <citation type="submission" date="2016-10" db="EMBL/GenBank/DDBJ databases">
        <authorList>
            <person name="Varghese N."/>
            <person name="Submissions S."/>
        </authorList>
    </citation>
    <scope>NUCLEOTIDE SEQUENCE</scope>
    <source>
        <strain evidence="1">DSM 15758</strain>
    </source>
</reference>
<dbReference type="OrthoDB" id="6933216at2"/>
<dbReference type="Proteomes" id="UP000183046">
    <property type="component" value="Unassembled WGS sequence"/>
</dbReference>